<evidence type="ECO:0000313" key="2">
    <source>
        <dbReference type="EMBL" id="KPQ36855.1"/>
    </source>
</evidence>
<name>A0A0P8C565_9CYAN</name>
<protein>
    <recommendedName>
        <fullName evidence="1">Sulfatase-modifying factor enzyme-like domain-containing protein</fullName>
    </recommendedName>
</protein>
<dbReference type="Pfam" id="PF03781">
    <property type="entry name" value="FGE-sulfatase"/>
    <property type="match status" value="1"/>
</dbReference>
<dbReference type="PANTHER" id="PTHR23150:SF19">
    <property type="entry name" value="FORMYLGLYCINE-GENERATING ENZYME"/>
    <property type="match status" value="1"/>
</dbReference>
<dbReference type="PANTHER" id="PTHR23150">
    <property type="entry name" value="SULFATASE MODIFYING FACTOR 1, 2"/>
    <property type="match status" value="1"/>
</dbReference>
<sequence>MMTTLRQMAIGPMIVLTALVGGCQEANIFGLTVGGLAAEAEITQAECEALAEFAFVGGSDFIAGSDRTERDYAYRITAEGFADSPASVAAAEASYRDRGWFDQESERQTVNLAAFCMSENLITNADYQVFVRASGHRPPGISEADYQAQGFLVHDYREVVPYLWQGDRYPLGQGQHPVVLVSYEDALAYINWRSRRDGVRYRLPSALEWEKAARGTDGRYFPWGSQWRNDGTNWAKNEPTGTSAIATFPASQSIYGIEDMAGNVFEYTHTLVNPSGDKSGNQSLAEVILKGCSWDDYPGFCRAAYEHDRPLNARHILFGFRLVVE</sequence>
<gene>
    <name evidence="2" type="ORF">HLUCCA11_05015</name>
</gene>
<reference evidence="2 3" key="1">
    <citation type="submission" date="2015-09" db="EMBL/GenBank/DDBJ databases">
        <title>Identification and resolution of microdiversity through metagenomic sequencing of parallel consortia.</title>
        <authorList>
            <person name="Nelson W.C."/>
            <person name="Romine M.F."/>
            <person name="Lindemann S.R."/>
        </authorList>
    </citation>
    <scope>NUCLEOTIDE SEQUENCE [LARGE SCALE GENOMIC DNA]</scope>
    <source>
        <strain evidence="2">Ana</strain>
    </source>
</reference>
<dbReference type="AlphaFoldDB" id="A0A0P8C565"/>
<proteinExistence type="predicted"/>
<dbReference type="InterPro" id="IPR051043">
    <property type="entry name" value="Sulfatase_Mod_Factor_Kinase"/>
</dbReference>
<dbReference type="PATRIC" id="fig|1666911.3.peg.3017"/>
<dbReference type="EMBL" id="LJZR01000004">
    <property type="protein sequence ID" value="KPQ36855.1"/>
    <property type="molecule type" value="Genomic_DNA"/>
</dbReference>
<feature type="domain" description="Sulfatase-modifying factor enzyme-like" evidence="1">
    <location>
        <begin position="98"/>
        <end position="323"/>
    </location>
</feature>
<dbReference type="InterPro" id="IPR016187">
    <property type="entry name" value="CTDL_fold"/>
</dbReference>
<evidence type="ECO:0000313" key="3">
    <source>
        <dbReference type="Proteomes" id="UP000050465"/>
    </source>
</evidence>
<comment type="caution">
    <text evidence="2">The sequence shown here is derived from an EMBL/GenBank/DDBJ whole genome shotgun (WGS) entry which is preliminary data.</text>
</comment>
<dbReference type="InterPro" id="IPR005532">
    <property type="entry name" value="SUMF_dom"/>
</dbReference>
<dbReference type="STRING" id="1666911.HLUCCA11_05015"/>
<dbReference type="Proteomes" id="UP000050465">
    <property type="component" value="Unassembled WGS sequence"/>
</dbReference>
<dbReference type="Gene3D" id="3.90.1580.10">
    <property type="entry name" value="paralog of FGE (formylglycine-generating enzyme)"/>
    <property type="match status" value="1"/>
</dbReference>
<organism evidence="2 3">
    <name type="scientific">Phormidesmis priestleyi Ana</name>
    <dbReference type="NCBI Taxonomy" id="1666911"/>
    <lineage>
        <taxon>Bacteria</taxon>
        <taxon>Bacillati</taxon>
        <taxon>Cyanobacteriota</taxon>
        <taxon>Cyanophyceae</taxon>
        <taxon>Leptolyngbyales</taxon>
        <taxon>Leptolyngbyaceae</taxon>
        <taxon>Phormidesmis</taxon>
    </lineage>
</organism>
<accession>A0A0P8C565</accession>
<dbReference type="InterPro" id="IPR042095">
    <property type="entry name" value="SUMF_sf"/>
</dbReference>
<dbReference type="GO" id="GO:0120147">
    <property type="term" value="F:formylglycine-generating oxidase activity"/>
    <property type="evidence" value="ECO:0007669"/>
    <property type="project" value="TreeGrafter"/>
</dbReference>
<evidence type="ECO:0000259" key="1">
    <source>
        <dbReference type="Pfam" id="PF03781"/>
    </source>
</evidence>
<dbReference type="SUPFAM" id="SSF56436">
    <property type="entry name" value="C-type lectin-like"/>
    <property type="match status" value="1"/>
</dbReference>
<dbReference type="PROSITE" id="PS51257">
    <property type="entry name" value="PROKAR_LIPOPROTEIN"/>
    <property type="match status" value="1"/>
</dbReference>